<comment type="caution">
    <text evidence="1">The sequence shown here is derived from an EMBL/GenBank/DDBJ whole genome shotgun (WGS) entry which is preliminary data.</text>
</comment>
<gene>
    <name evidence="1" type="ORF">CD32_09495</name>
</gene>
<evidence type="ECO:0000313" key="2">
    <source>
        <dbReference type="Proteomes" id="UP000030437"/>
    </source>
</evidence>
<dbReference type="RefSeq" id="WP_036153854.1">
    <property type="nucleotide sequence ID" value="NZ_AVCX01000007.1"/>
</dbReference>
<name>A0A0A3IKZ9_9BACI</name>
<dbReference type="STRING" id="1220589.CD32_09495"/>
<keyword evidence="2" id="KW-1185">Reference proteome</keyword>
<dbReference type="AlphaFoldDB" id="A0A0A3IKZ9"/>
<dbReference type="EMBL" id="JPVP01000054">
    <property type="protein sequence ID" value="KGR85441.1"/>
    <property type="molecule type" value="Genomic_DNA"/>
</dbReference>
<proteinExistence type="predicted"/>
<organism evidence="1 2">
    <name type="scientific">Lysinibacillus odysseyi 34hs-1 = NBRC 100172</name>
    <dbReference type="NCBI Taxonomy" id="1220589"/>
    <lineage>
        <taxon>Bacteria</taxon>
        <taxon>Bacillati</taxon>
        <taxon>Bacillota</taxon>
        <taxon>Bacilli</taxon>
        <taxon>Bacillales</taxon>
        <taxon>Bacillaceae</taxon>
        <taxon>Lysinibacillus</taxon>
    </lineage>
</organism>
<evidence type="ECO:0000313" key="1">
    <source>
        <dbReference type="EMBL" id="KGR85441.1"/>
    </source>
</evidence>
<sequence length="208" mass="24570">MFSVVKPRAKMQETLTLNQEVSVVNRLQEMLVLYDFTYSDERKLQSLYEKCQQNGLTLSAIFMNYLEEIAPEGKNPYTAQQVEHYLRFFFVSEKDEYFVKVLRQVFMSFWDNRFEAEKVMIIIEQFANFIMKIVMEELYLSPLEAFDYVKSISSCKCLVKQLLIEVMTEQMLEEVVEEMSSMINQKGSIWHPEEMIEGVHNSLLSTIV</sequence>
<dbReference type="eggNOG" id="COG0840">
    <property type="taxonomic scope" value="Bacteria"/>
</dbReference>
<accession>A0A0A3IKZ9</accession>
<protein>
    <submittedName>
        <fullName evidence="1">Uncharacterized protein</fullName>
    </submittedName>
</protein>
<reference evidence="1 2" key="1">
    <citation type="submission" date="2014-02" db="EMBL/GenBank/DDBJ databases">
        <title>Draft genome sequence of Lysinibacillus odysseyi NBRC 100172.</title>
        <authorList>
            <person name="Zhang F."/>
            <person name="Wang G."/>
            <person name="Zhang L."/>
        </authorList>
    </citation>
    <scope>NUCLEOTIDE SEQUENCE [LARGE SCALE GENOMIC DNA]</scope>
    <source>
        <strain evidence="1 2">NBRC 100172</strain>
    </source>
</reference>
<dbReference type="Proteomes" id="UP000030437">
    <property type="component" value="Unassembled WGS sequence"/>
</dbReference>